<dbReference type="AlphaFoldDB" id="A0A1C7NRZ0"/>
<dbReference type="OrthoDB" id="533331at2759"/>
<accession>A0A1C7NRZ0</accession>
<organism evidence="1 2">
    <name type="scientific">Choanephora cucurbitarum</name>
    <dbReference type="NCBI Taxonomy" id="101091"/>
    <lineage>
        <taxon>Eukaryota</taxon>
        <taxon>Fungi</taxon>
        <taxon>Fungi incertae sedis</taxon>
        <taxon>Mucoromycota</taxon>
        <taxon>Mucoromycotina</taxon>
        <taxon>Mucoromycetes</taxon>
        <taxon>Mucorales</taxon>
        <taxon>Mucorineae</taxon>
        <taxon>Choanephoraceae</taxon>
        <taxon>Choanephoroideae</taxon>
        <taxon>Choanephora</taxon>
    </lineage>
</organism>
<evidence type="ECO:0000313" key="1">
    <source>
        <dbReference type="EMBL" id="OBZ91911.1"/>
    </source>
</evidence>
<keyword evidence="2" id="KW-1185">Reference proteome</keyword>
<dbReference type="InParanoid" id="A0A1C7NRZ0"/>
<gene>
    <name evidence="1" type="ORF">A0J61_00028</name>
</gene>
<name>A0A1C7NRZ0_9FUNG</name>
<evidence type="ECO:0000313" key="2">
    <source>
        <dbReference type="Proteomes" id="UP000093000"/>
    </source>
</evidence>
<dbReference type="Proteomes" id="UP000093000">
    <property type="component" value="Unassembled WGS sequence"/>
</dbReference>
<protein>
    <submittedName>
        <fullName evidence="1">Uncharacterized protein</fullName>
    </submittedName>
</protein>
<sequence>MSNFTRQTSLKIIQPPISVQVQIYLGQPLFSKKNEDSQKTLLRRLSELELVLTKIEYWQAHVDLTLYDPMLKKLHETVSQLETEMGQSTIDMQLKRLYPKAISYLLDLKEVTSENSGQPIYLNQLYATACRLYHLLDLDEHDYVAYQLALIYQCIHQQGVLFIHYKRRIEEHFDEIKKKSALTTDQVNWLRLLLTDIITQVIHASNMLVSP</sequence>
<dbReference type="EMBL" id="LUGH01000001">
    <property type="protein sequence ID" value="OBZ91911.1"/>
    <property type="molecule type" value="Genomic_DNA"/>
</dbReference>
<dbReference type="STRING" id="101091.A0A1C7NRZ0"/>
<comment type="caution">
    <text evidence="1">The sequence shown here is derived from an EMBL/GenBank/DDBJ whole genome shotgun (WGS) entry which is preliminary data.</text>
</comment>
<reference evidence="1 2" key="1">
    <citation type="submission" date="2016-03" db="EMBL/GenBank/DDBJ databases">
        <title>Choanephora cucurbitarum.</title>
        <authorList>
            <person name="Min B."/>
            <person name="Park H."/>
            <person name="Park J.-H."/>
            <person name="Shin H.-D."/>
            <person name="Choi I.-G."/>
        </authorList>
    </citation>
    <scope>NUCLEOTIDE SEQUENCE [LARGE SCALE GENOMIC DNA]</scope>
    <source>
        <strain evidence="1 2">KUS-F28377</strain>
    </source>
</reference>
<proteinExistence type="predicted"/>